<feature type="binding site" evidence="8">
    <location>
        <position position="224"/>
    </location>
    <ligand>
        <name>FAD</name>
        <dbReference type="ChEBI" id="CHEBI:57692"/>
    </ligand>
</feature>
<dbReference type="Gene3D" id="1.25.40.80">
    <property type="match status" value="1"/>
</dbReference>
<reference evidence="12 13" key="1">
    <citation type="submission" date="2018-10" db="EMBL/GenBank/DDBJ databases">
        <title>Falsibacillus sp. genome draft.</title>
        <authorList>
            <person name="Shi S."/>
        </authorList>
    </citation>
    <scope>NUCLEOTIDE SEQUENCE [LARGE SCALE GENOMIC DNA]</scope>
    <source>
        <strain evidence="12 13">GY 10110</strain>
    </source>
</reference>
<dbReference type="GO" id="GO:0003904">
    <property type="term" value="F:deoxyribodipyrimidine photo-lyase activity"/>
    <property type="evidence" value="ECO:0007669"/>
    <property type="project" value="UniProtKB-EC"/>
</dbReference>
<dbReference type="Pfam" id="PF03441">
    <property type="entry name" value="FAD_binding_7"/>
    <property type="match status" value="1"/>
</dbReference>
<evidence type="ECO:0000256" key="8">
    <source>
        <dbReference type="PIRSR" id="PIRSR602081-1"/>
    </source>
</evidence>
<dbReference type="GO" id="GO:0000719">
    <property type="term" value="P:photoreactive repair"/>
    <property type="evidence" value="ECO:0007669"/>
    <property type="project" value="UniProtKB-ARBA"/>
</dbReference>
<dbReference type="Gene3D" id="3.40.50.620">
    <property type="entry name" value="HUPs"/>
    <property type="match status" value="1"/>
</dbReference>
<dbReference type="GO" id="GO:0009416">
    <property type="term" value="P:response to light stimulus"/>
    <property type="evidence" value="ECO:0007669"/>
    <property type="project" value="TreeGrafter"/>
</dbReference>
<evidence type="ECO:0000256" key="5">
    <source>
        <dbReference type="ARBA" id="ARBA00022827"/>
    </source>
</evidence>
<accession>A0A3L7K2P9</accession>
<dbReference type="PROSITE" id="PS51645">
    <property type="entry name" value="PHR_CRY_ALPHA_BETA"/>
    <property type="match status" value="1"/>
</dbReference>
<dbReference type="InterPro" id="IPR014729">
    <property type="entry name" value="Rossmann-like_a/b/a_fold"/>
</dbReference>
<dbReference type="PRINTS" id="PR00147">
    <property type="entry name" value="DNAPHOTLYASE"/>
</dbReference>
<dbReference type="InterPro" id="IPR006050">
    <property type="entry name" value="DNA_photolyase_N"/>
</dbReference>
<dbReference type="EC" id="4.1.99.3" evidence="2"/>
<dbReference type="InterPro" id="IPR002081">
    <property type="entry name" value="Cryptochrome/DNA_photolyase_1"/>
</dbReference>
<dbReference type="InterPro" id="IPR036155">
    <property type="entry name" value="Crypto/Photolyase_N_sf"/>
</dbReference>
<feature type="site" description="Electron transfer via tryptophanyl radical" evidence="9">
    <location>
        <position position="353"/>
    </location>
</feature>
<dbReference type="InterPro" id="IPR005101">
    <property type="entry name" value="Cryptochr/Photolyase_FAD-bd"/>
</dbReference>
<keyword evidence="4 8" id="KW-0285">Flavoprotein</keyword>
<comment type="catalytic activity">
    <reaction evidence="7">
        <text>cyclobutadipyrimidine (in DNA) = 2 pyrimidine residues (in DNA).</text>
        <dbReference type="EC" id="4.1.99.3"/>
    </reaction>
</comment>
<evidence type="ECO:0000256" key="7">
    <source>
        <dbReference type="ARBA" id="ARBA00033999"/>
    </source>
</evidence>
<keyword evidence="13" id="KW-1185">Reference proteome</keyword>
<dbReference type="SUPFAM" id="SSF48173">
    <property type="entry name" value="Cryptochrome/photolyase FAD-binding domain"/>
    <property type="match status" value="1"/>
</dbReference>
<dbReference type="Proteomes" id="UP000276770">
    <property type="component" value="Unassembled WGS sequence"/>
</dbReference>
<dbReference type="Gene3D" id="1.10.579.10">
    <property type="entry name" value="DNA Cyclobutane Dipyrimidine Photolyase, subunit A, domain 3"/>
    <property type="match status" value="1"/>
</dbReference>
<comment type="similarity">
    <text evidence="10">Belongs to the DNA photolyase family.</text>
</comment>
<evidence type="ECO:0000256" key="4">
    <source>
        <dbReference type="ARBA" id="ARBA00022630"/>
    </source>
</evidence>
<keyword evidence="6 10" id="KW-0157">Chromophore</keyword>
<dbReference type="PROSITE" id="PS00691">
    <property type="entry name" value="DNA_PHOTOLYASES_1_2"/>
    <property type="match status" value="1"/>
</dbReference>
<dbReference type="InterPro" id="IPR036134">
    <property type="entry name" value="Crypto/Photolyase_FAD-like_sf"/>
</dbReference>
<feature type="binding site" evidence="8">
    <location>
        <position position="266"/>
    </location>
    <ligand>
        <name>FAD</name>
        <dbReference type="ChEBI" id="CHEBI:57692"/>
    </ligand>
</feature>
<protein>
    <recommendedName>
        <fullName evidence="3">Deoxyribodipyrimidine photo-lyase</fullName>
        <ecNumber evidence="2">4.1.99.3</ecNumber>
    </recommendedName>
</protein>
<dbReference type="EMBL" id="RCVZ01000002">
    <property type="protein sequence ID" value="RLQ97346.1"/>
    <property type="molecule type" value="Genomic_DNA"/>
</dbReference>
<name>A0A3L7K2P9_9BACI</name>
<comment type="caution">
    <text evidence="12">The sequence shown here is derived from an EMBL/GenBank/DDBJ whole genome shotgun (WGS) entry which is preliminary data.</text>
</comment>
<dbReference type="Pfam" id="PF00875">
    <property type="entry name" value="DNA_photolyase"/>
    <property type="match status" value="1"/>
</dbReference>
<feature type="site" description="Electron transfer via tryptophanyl radical" evidence="9">
    <location>
        <position position="300"/>
    </location>
</feature>
<evidence type="ECO:0000256" key="3">
    <source>
        <dbReference type="ARBA" id="ARBA00014046"/>
    </source>
</evidence>
<dbReference type="AlphaFoldDB" id="A0A3L7K2P9"/>
<dbReference type="GO" id="GO:0003677">
    <property type="term" value="F:DNA binding"/>
    <property type="evidence" value="ECO:0007669"/>
    <property type="project" value="TreeGrafter"/>
</dbReference>
<keyword evidence="5 8" id="KW-0274">FAD</keyword>
<dbReference type="RefSeq" id="WP_121679296.1">
    <property type="nucleotide sequence ID" value="NZ_RCVZ01000002.1"/>
</dbReference>
<gene>
    <name evidence="12" type="ORF">D9X91_04135</name>
</gene>
<dbReference type="PANTHER" id="PTHR11455:SF9">
    <property type="entry name" value="CRYPTOCHROME CIRCADIAN CLOCK 5 ISOFORM X1"/>
    <property type="match status" value="1"/>
</dbReference>
<dbReference type="GO" id="GO:0071949">
    <property type="term" value="F:FAD binding"/>
    <property type="evidence" value="ECO:0007669"/>
    <property type="project" value="TreeGrafter"/>
</dbReference>
<evidence type="ECO:0000256" key="1">
    <source>
        <dbReference type="ARBA" id="ARBA00001932"/>
    </source>
</evidence>
<evidence type="ECO:0000313" key="12">
    <source>
        <dbReference type="EMBL" id="RLQ97346.1"/>
    </source>
</evidence>
<evidence type="ECO:0000259" key="11">
    <source>
        <dbReference type="PROSITE" id="PS51645"/>
    </source>
</evidence>
<sequence length="470" mass="55304">MNRRRTIVMLNNDFRLHDHPALYNAVNSGDVIPVFIYEEEDQEKWSIGAAKKWWLHQCLHSFQQSLHEVGGKLWIFKGTANEILPRLIEETRAEAVYWNRSYHPEIYKSHIKLAKELSNHNLEIQTFEGITLLPPWSTTRKEHEPYRVFTPFYKAFPMKSVPQAYPSIKRMDTPNITLNSLMVEDLDLLPKEKWPDFLETAWEPTEEKAIQIFKHFCEEKLGHYGEDRDIPSREGFSKLSPYLAMGMISARSMFHYLLDYRNHTAFIRQLIWRDYAYQFLYYFPHSTTLPLQELFKEIRWNDDEDRFDAWKKGSTGFPFIDAGMRELWGTGYLPNRVRMVVASFLVKDLLIPWQKGAEWFWDTLIDADLANNTMGWQWVAGSGVDASPYFRIFNPATQSKRFDPDGAYIKKWVPELKDLPKKYIHEPWNAPDDALAKAGITLGKTYPLPIVDHAAARKRALDRYEEIKNK</sequence>
<proteinExistence type="inferred from homology"/>
<evidence type="ECO:0000256" key="10">
    <source>
        <dbReference type="RuleBase" id="RU004182"/>
    </source>
</evidence>
<organism evidence="12 13">
    <name type="scientific">Falsibacillus albus</name>
    <dbReference type="NCBI Taxonomy" id="2478915"/>
    <lineage>
        <taxon>Bacteria</taxon>
        <taxon>Bacillati</taxon>
        <taxon>Bacillota</taxon>
        <taxon>Bacilli</taxon>
        <taxon>Bacillales</taxon>
        <taxon>Bacillaceae</taxon>
        <taxon>Falsibacillus</taxon>
    </lineage>
</organism>
<dbReference type="SUPFAM" id="SSF52425">
    <property type="entry name" value="Cryptochrome/photolyase, N-terminal domain"/>
    <property type="match status" value="1"/>
</dbReference>
<feature type="site" description="Electron transfer via tryptophanyl radical" evidence="9">
    <location>
        <position position="376"/>
    </location>
</feature>
<evidence type="ECO:0000313" key="13">
    <source>
        <dbReference type="Proteomes" id="UP000276770"/>
    </source>
</evidence>
<comment type="cofactor">
    <cofactor evidence="8">
        <name>FAD</name>
        <dbReference type="ChEBI" id="CHEBI:57692"/>
    </cofactor>
    <text evidence="8">Binds 1 FAD per subunit.</text>
</comment>
<feature type="domain" description="Photolyase/cryptochrome alpha/beta" evidence="11">
    <location>
        <begin position="4"/>
        <end position="132"/>
    </location>
</feature>
<evidence type="ECO:0000256" key="6">
    <source>
        <dbReference type="ARBA" id="ARBA00022991"/>
    </source>
</evidence>
<dbReference type="FunFam" id="1.10.579.10:FF:000003">
    <property type="entry name" value="Deoxyribodipyrimidine photo-lyase"/>
    <property type="match status" value="1"/>
</dbReference>
<keyword evidence="12" id="KW-0456">Lyase</keyword>
<feature type="binding site" evidence="8">
    <location>
        <begin position="366"/>
        <end position="368"/>
    </location>
    <ligand>
        <name>FAD</name>
        <dbReference type="ChEBI" id="CHEBI:57692"/>
    </ligand>
</feature>
<evidence type="ECO:0000256" key="2">
    <source>
        <dbReference type="ARBA" id="ARBA00013149"/>
    </source>
</evidence>
<dbReference type="InterPro" id="IPR018394">
    <property type="entry name" value="DNA_photolyase_1_CS_C"/>
</dbReference>
<evidence type="ECO:0000256" key="9">
    <source>
        <dbReference type="PIRSR" id="PIRSR602081-2"/>
    </source>
</evidence>
<comment type="cofactor">
    <cofactor evidence="1">
        <name>(6R)-5,10-methylene-5,6,7,8-tetrahydrofolate</name>
        <dbReference type="ChEBI" id="CHEBI:15636"/>
    </cofactor>
</comment>
<dbReference type="PANTHER" id="PTHR11455">
    <property type="entry name" value="CRYPTOCHROME"/>
    <property type="match status" value="1"/>
</dbReference>
<dbReference type="OrthoDB" id="9772484at2"/>